<evidence type="ECO:0000256" key="1">
    <source>
        <dbReference type="ARBA" id="ARBA00013081"/>
    </source>
</evidence>
<dbReference type="InterPro" id="IPR031675">
    <property type="entry name" value="STPPase_N"/>
</dbReference>
<comment type="caution">
    <text evidence="6">The sequence shown here is derived from an EMBL/GenBank/DDBJ whole genome shotgun (WGS) entry which is preliminary data.</text>
</comment>
<dbReference type="Gene3D" id="3.60.21.10">
    <property type="match status" value="1"/>
</dbReference>
<evidence type="ECO:0000313" key="6">
    <source>
        <dbReference type="EMBL" id="KAL2527741.1"/>
    </source>
</evidence>
<dbReference type="GO" id="GO:0004722">
    <property type="term" value="F:protein serine/threonine phosphatase activity"/>
    <property type="evidence" value="ECO:0007669"/>
    <property type="project" value="UniProtKB-EC"/>
</dbReference>
<evidence type="ECO:0000256" key="3">
    <source>
        <dbReference type="ARBA" id="ARBA00022801"/>
    </source>
</evidence>
<keyword evidence="2" id="KW-0479">Metal-binding</keyword>
<evidence type="ECO:0000259" key="5">
    <source>
        <dbReference type="Pfam" id="PF16891"/>
    </source>
</evidence>
<sequence length="122" mass="14287">MHEPGFYFLGGQLKFSIRRVQNQRLIDQGSFRNRRKERGKEAANGQGIEPAILDDIIKQLLRYRHSSTVRQVQLLESEIRTLCTVSREIFLSQPNLLELIAPMKICGNIHGQYRRSFKDFRI</sequence>
<organism evidence="6 7">
    <name type="scientific">Abeliophyllum distichum</name>
    <dbReference type="NCBI Taxonomy" id="126358"/>
    <lineage>
        <taxon>Eukaryota</taxon>
        <taxon>Viridiplantae</taxon>
        <taxon>Streptophyta</taxon>
        <taxon>Embryophyta</taxon>
        <taxon>Tracheophyta</taxon>
        <taxon>Spermatophyta</taxon>
        <taxon>Magnoliopsida</taxon>
        <taxon>eudicotyledons</taxon>
        <taxon>Gunneridae</taxon>
        <taxon>Pentapetalae</taxon>
        <taxon>asterids</taxon>
        <taxon>lamiids</taxon>
        <taxon>Lamiales</taxon>
        <taxon>Oleaceae</taxon>
        <taxon>Forsythieae</taxon>
        <taxon>Abeliophyllum</taxon>
    </lineage>
</organism>
<reference evidence="7" key="1">
    <citation type="submission" date="2024-07" db="EMBL/GenBank/DDBJ databases">
        <title>Two chromosome-level genome assemblies of Korean endemic species Abeliophyllum distichum and Forsythia ovata (Oleaceae).</title>
        <authorList>
            <person name="Jang H."/>
        </authorList>
    </citation>
    <scope>NUCLEOTIDE SEQUENCE [LARGE SCALE GENOMIC DNA]</scope>
</reference>
<dbReference type="EMBL" id="JBFOLK010000003">
    <property type="protein sequence ID" value="KAL2527741.1"/>
    <property type="molecule type" value="Genomic_DNA"/>
</dbReference>
<dbReference type="PANTHER" id="PTHR11668">
    <property type="entry name" value="SERINE/THREONINE PROTEIN PHOSPHATASE"/>
    <property type="match status" value="1"/>
</dbReference>
<gene>
    <name evidence="6" type="ORF">Adt_12795</name>
</gene>
<dbReference type="Proteomes" id="UP001604336">
    <property type="component" value="Unassembled WGS sequence"/>
</dbReference>
<dbReference type="GO" id="GO:0046872">
    <property type="term" value="F:metal ion binding"/>
    <property type="evidence" value="ECO:0007669"/>
    <property type="project" value="UniProtKB-KW"/>
</dbReference>
<evidence type="ECO:0000313" key="7">
    <source>
        <dbReference type="Proteomes" id="UP001604336"/>
    </source>
</evidence>
<dbReference type="AlphaFoldDB" id="A0ABD1URR3"/>
<proteinExistence type="predicted"/>
<feature type="domain" description="Serine-threonine protein phosphatase N-terminal" evidence="5">
    <location>
        <begin position="53"/>
        <end position="99"/>
    </location>
</feature>
<dbReference type="InterPro" id="IPR050341">
    <property type="entry name" value="PP1_catalytic_subunit"/>
</dbReference>
<evidence type="ECO:0000256" key="2">
    <source>
        <dbReference type="ARBA" id="ARBA00022723"/>
    </source>
</evidence>
<accession>A0ABD1URR3</accession>
<dbReference type="Pfam" id="PF16891">
    <property type="entry name" value="STPPase_N"/>
    <property type="match status" value="1"/>
</dbReference>
<keyword evidence="4" id="KW-0464">Manganese</keyword>
<dbReference type="InterPro" id="IPR029052">
    <property type="entry name" value="Metallo-depent_PP-like"/>
</dbReference>
<dbReference type="SUPFAM" id="SSF56300">
    <property type="entry name" value="Metallo-dependent phosphatases"/>
    <property type="match status" value="1"/>
</dbReference>
<keyword evidence="7" id="KW-1185">Reference proteome</keyword>
<evidence type="ECO:0000256" key="4">
    <source>
        <dbReference type="ARBA" id="ARBA00023211"/>
    </source>
</evidence>
<dbReference type="EC" id="3.1.3.16" evidence="1"/>
<name>A0ABD1URR3_9LAMI</name>
<protein>
    <recommendedName>
        <fullName evidence="1">protein-serine/threonine phosphatase</fullName>
        <ecNumber evidence="1">3.1.3.16</ecNumber>
    </recommendedName>
</protein>
<keyword evidence="3" id="KW-0378">Hydrolase</keyword>
<dbReference type="PANTHER" id="PTHR11668:SF441">
    <property type="entry name" value="SERINE_THREONINE-PROTEIN PHOSPHATASE PP1 ISOZYME 2"/>
    <property type="match status" value="1"/>
</dbReference>